<dbReference type="AlphaFoldDB" id="A0A8J1XJ33"/>
<evidence type="ECO:0000313" key="2">
    <source>
        <dbReference type="Proteomes" id="UP000749559"/>
    </source>
</evidence>
<reference evidence="1" key="1">
    <citation type="submission" date="2022-03" db="EMBL/GenBank/DDBJ databases">
        <authorList>
            <person name="Martin C."/>
        </authorList>
    </citation>
    <scope>NUCLEOTIDE SEQUENCE</scope>
</reference>
<proteinExistence type="predicted"/>
<dbReference type="SUPFAM" id="SSF47473">
    <property type="entry name" value="EF-hand"/>
    <property type="match status" value="1"/>
</dbReference>
<dbReference type="Proteomes" id="UP000749559">
    <property type="component" value="Unassembled WGS sequence"/>
</dbReference>
<dbReference type="GO" id="GO:0005509">
    <property type="term" value="F:calcium ion binding"/>
    <property type="evidence" value="ECO:0007669"/>
    <property type="project" value="InterPro"/>
</dbReference>
<dbReference type="PROSITE" id="PS00018">
    <property type="entry name" value="EF_HAND_1"/>
    <property type="match status" value="1"/>
</dbReference>
<dbReference type="Pfam" id="PF13202">
    <property type="entry name" value="EF-hand_5"/>
    <property type="match status" value="1"/>
</dbReference>
<gene>
    <name evidence="1" type="ORF">OFUS_LOCUS23498</name>
</gene>
<dbReference type="InterPro" id="IPR002048">
    <property type="entry name" value="EF_hand_dom"/>
</dbReference>
<sequence>MAQQTQIRELPLIWMRKFLTPLVLLDIDKDGVMGYEDHMQMAESIIKAGNLTGEARDGIYKIYKHYCESGTSQDIANSSSLANQLLTIWKERDNPETVGKLFEMFSRSCEVLCLDSSGFMTFDNYMIFWNALGIDKRFARMQFDYIDTNGDGLISREEFAKAFIDYMLNIDENTSNRFFGPLINY</sequence>
<name>A0A8J1XJ33_OWEFU</name>
<dbReference type="Gene3D" id="1.10.238.10">
    <property type="entry name" value="EF-hand"/>
    <property type="match status" value="1"/>
</dbReference>
<evidence type="ECO:0000313" key="1">
    <source>
        <dbReference type="EMBL" id="CAH1799490.1"/>
    </source>
</evidence>
<keyword evidence="2" id="KW-1185">Reference proteome</keyword>
<dbReference type="PROSITE" id="PS50222">
    <property type="entry name" value="EF_HAND_2"/>
    <property type="match status" value="1"/>
</dbReference>
<accession>A0A8J1XJ33</accession>
<comment type="caution">
    <text evidence="1">The sequence shown here is derived from an EMBL/GenBank/DDBJ whole genome shotgun (WGS) entry which is preliminary data.</text>
</comment>
<dbReference type="EMBL" id="CAIIXF020000011">
    <property type="protein sequence ID" value="CAH1799490.1"/>
    <property type="molecule type" value="Genomic_DNA"/>
</dbReference>
<dbReference type="OrthoDB" id="427950at2759"/>
<protein>
    <submittedName>
        <fullName evidence="1">Uncharacterized protein</fullName>
    </submittedName>
</protein>
<dbReference type="InterPro" id="IPR018247">
    <property type="entry name" value="EF_Hand_1_Ca_BS"/>
</dbReference>
<dbReference type="InterPro" id="IPR011992">
    <property type="entry name" value="EF-hand-dom_pair"/>
</dbReference>
<organism evidence="1 2">
    <name type="scientific">Owenia fusiformis</name>
    <name type="common">Polychaete worm</name>
    <dbReference type="NCBI Taxonomy" id="6347"/>
    <lineage>
        <taxon>Eukaryota</taxon>
        <taxon>Metazoa</taxon>
        <taxon>Spiralia</taxon>
        <taxon>Lophotrochozoa</taxon>
        <taxon>Annelida</taxon>
        <taxon>Polychaeta</taxon>
        <taxon>Sedentaria</taxon>
        <taxon>Canalipalpata</taxon>
        <taxon>Sabellida</taxon>
        <taxon>Oweniida</taxon>
        <taxon>Oweniidae</taxon>
        <taxon>Owenia</taxon>
    </lineage>
</organism>